<feature type="domain" description="Calcineurin-like phosphoesterase" evidence="2">
    <location>
        <begin position="66"/>
        <end position="192"/>
    </location>
</feature>
<name>A0A5J4VKH4_9EUKA</name>
<organism evidence="3 4">
    <name type="scientific">Streblomastix strix</name>
    <dbReference type="NCBI Taxonomy" id="222440"/>
    <lineage>
        <taxon>Eukaryota</taxon>
        <taxon>Metamonada</taxon>
        <taxon>Preaxostyla</taxon>
        <taxon>Oxymonadida</taxon>
        <taxon>Streblomastigidae</taxon>
        <taxon>Streblomastix</taxon>
    </lineage>
</organism>
<accession>A0A5J4VKH4</accession>
<dbReference type="InterPro" id="IPR004843">
    <property type="entry name" value="Calcineurin-like_PHP"/>
</dbReference>
<comment type="caution">
    <text evidence="3">The sequence shown here is derived from an EMBL/GenBank/DDBJ whole genome shotgun (WGS) entry which is preliminary data.</text>
</comment>
<feature type="transmembrane region" description="Helical" evidence="1">
    <location>
        <begin position="215"/>
        <end position="234"/>
    </location>
</feature>
<keyword evidence="1" id="KW-0812">Transmembrane</keyword>
<protein>
    <recommendedName>
        <fullName evidence="2">Calcineurin-like phosphoesterase domain-containing protein</fullName>
    </recommendedName>
</protein>
<gene>
    <name evidence="3" type="ORF">EZS28_021326</name>
</gene>
<evidence type="ECO:0000313" key="3">
    <source>
        <dbReference type="EMBL" id="KAA6383147.1"/>
    </source>
</evidence>
<dbReference type="OrthoDB" id="27234at2759"/>
<keyword evidence="1" id="KW-1133">Transmembrane helix</keyword>
<evidence type="ECO:0000313" key="4">
    <source>
        <dbReference type="Proteomes" id="UP000324800"/>
    </source>
</evidence>
<dbReference type="AlphaFoldDB" id="A0A5J4VKH4"/>
<dbReference type="PANTHER" id="PTHR14795">
    <property type="entry name" value="HELICASE RELATED"/>
    <property type="match status" value="1"/>
</dbReference>
<proteinExistence type="predicted"/>
<dbReference type="PANTHER" id="PTHR14795:SF0">
    <property type="entry name" value="TRANSMEMBRANE PROTEIN 62"/>
    <property type="match status" value="1"/>
</dbReference>
<dbReference type="GO" id="GO:0016787">
    <property type="term" value="F:hydrolase activity"/>
    <property type="evidence" value="ECO:0007669"/>
    <property type="project" value="InterPro"/>
</dbReference>
<evidence type="ECO:0000259" key="2">
    <source>
        <dbReference type="Pfam" id="PF00149"/>
    </source>
</evidence>
<dbReference type="Pfam" id="PF00149">
    <property type="entry name" value="Metallophos"/>
    <property type="match status" value="1"/>
</dbReference>
<evidence type="ECO:0000256" key="1">
    <source>
        <dbReference type="SAM" id="Phobius"/>
    </source>
</evidence>
<reference evidence="3 4" key="1">
    <citation type="submission" date="2019-03" db="EMBL/GenBank/DDBJ databases">
        <title>Single cell metagenomics reveals metabolic interactions within the superorganism composed of flagellate Streblomastix strix and complex community of Bacteroidetes bacteria on its surface.</title>
        <authorList>
            <person name="Treitli S.C."/>
            <person name="Kolisko M."/>
            <person name="Husnik F."/>
            <person name="Keeling P."/>
            <person name="Hampl V."/>
        </authorList>
    </citation>
    <scope>NUCLEOTIDE SEQUENCE [LARGE SCALE GENOMIC DNA]</scope>
    <source>
        <strain evidence="3">ST1C</strain>
    </source>
</reference>
<keyword evidence="1" id="KW-0472">Membrane</keyword>
<dbReference type="EMBL" id="SNRW01006406">
    <property type="protein sequence ID" value="KAA6383147.1"/>
    <property type="molecule type" value="Genomic_DNA"/>
</dbReference>
<dbReference type="Gene3D" id="3.60.21.10">
    <property type="match status" value="1"/>
</dbReference>
<dbReference type="Proteomes" id="UP000324800">
    <property type="component" value="Unassembled WGS sequence"/>
</dbReference>
<dbReference type="InterPro" id="IPR029052">
    <property type="entry name" value="Metallo-depent_PP-like"/>
</dbReference>
<sequence>MIQLRKGKMICCFTCTWHALMAIHLVIFSLIVLLYNDTPQLIQGESENYTNASANLGKSIRGVSWFIQFADIHLGLSPNLPDYLKSFMDEVIDLINPFVVINSGDMVNSEKFVTSVKNIEDWKMYQKAIYRPEWEKCEYIIDCQGNHDTFGITKIFSDEDPWVEYGSCGFEKKHVFSRVFSADTDVTNIECIWKLLEIIDVLLKLKLALLFRIKFGVFLQLIMTLLLGQIAFMMKKELLKELLILLK</sequence>
<feature type="transmembrane region" description="Helical" evidence="1">
    <location>
        <begin position="12"/>
        <end position="35"/>
    </location>
</feature>
<dbReference type="SUPFAM" id="SSF56300">
    <property type="entry name" value="Metallo-dependent phosphatases"/>
    <property type="match status" value="1"/>
</dbReference>